<protein>
    <submittedName>
        <fullName evidence="1">Uncharacterized small protein</fullName>
    </submittedName>
</protein>
<dbReference type="Proteomes" id="UP000214880">
    <property type="component" value="Unassembled WGS sequence"/>
</dbReference>
<keyword evidence="2" id="KW-1185">Reference proteome</keyword>
<dbReference type="Pfam" id="PF10055">
    <property type="entry name" value="DUF2292"/>
    <property type="match status" value="2"/>
</dbReference>
<proteinExistence type="predicted"/>
<evidence type="ECO:0000313" key="2">
    <source>
        <dbReference type="Proteomes" id="UP000214880"/>
    </source>
</evidence>
<name>A0A1G9QGH4_9FIRM</name>
<dbReference type="STRING" id="146817.SAMN04488502_102165"/>
<gene>
    <name evidence="1" type="ORF">SAMN04488502_102165</name>
</gene>
<organism evidence="1 2">
    <name type="scientific">Dendrosporobacter quercicolus</name>
    <dbReference type="NCBI Taxonomy" id="146817"/>
    <lineage>
        <taxon>Bacteria</taxon>
        <taxon>Bacillati</taxon>
        <taxon>Bacillota</taxon>
        <taxon>Negativicutes</taxon>
        <taxon>Selenomonadales</taxon>
        <taxon>Sporomusaceae</taxon>
        <taxon>Dendrosporobacter</taxon>
    </lineage>
</organism>
<dbReference type="InterPro" id="IPR018743">
    <property type="entry name" value="DUF2292"/>
</dbReference>
<sequence>MPIWRKPWSGRRQSKACIGGISLKKASEFPKIVHDVIEQAIIDVHFGSLTLIVQDARVVQIERTEKILLTAKGGNSTGSKKSAEGLKIVRSKILSEIAGLQYGQVLIKIQDGKIVQLEKTEKRRFPEVEGLYGDGI</sequence>
<evidence type="ECO:0000313" key="1">
    <source>
        <dbReference type="EMBL" id="SDM10076.1"/>
    </source>
</evidence>
<accession>A0A1G9QGH4</accession>
<dbReference type="EMBL" id="FNHB01000002">
    <property type="protein sequence ID" value="SDM10076.1"/>
    <property type="molecule type" value="Genomic_DNA"/>
</dbReference>
<dbReference type="AlphaFoldDB" id="A0A1G9QGH4"/>
<reference evidence="1 2" key="1">
    <citation type="submission" date="2016-10" db="EMBL/GenBank/DDBJ databases">
        <authorList>
            <person name="de Groot N.N."/>
        </authorList>
    </citation>
    <scope>NUCLEOTIDE SEQUENCE [LARGE SCALE GENOMIC DNA]</scope>
    <source>
        <strain evidence="1 2">DSM 1736</strain>
    </source>
</reference>